<dbReference type="SUPFAM" id="SSF56436">
    <property type="entry name" value="C-type lectin-like"/>
    <property type="match status" value="2"/>
</dbReference>
<keyword evidence="2" id="KW-1185">Reference proteome</keyword>
<organism evidence="2 3">
    <name type="scientific">Mesorhabditis belari</name>
    <dbReference type="NCBI Taxonomy" id="2138241"/>
    <lineage>
        <taxon>Eukaryota</taxon>
        <taxon>Metazoa</taxon>
        <taxon>Ecdysozoa</taxon>
        <taxon>Nematoda</taxon>
        <taxon>Chromadorea</taxon>
        <taxon>Rhabditida</taxon>
        <taxon>Rhabditina</taxon>
        <taxon>Rhabditomorpha</taxon>
        <taxon>Rhabditoidea</taxon>
        <taxon>Rhabditidae</taxon>
        <taxon>Mesorhabditinae</taxon>
        <taxon>Mesorhabditis</taxon>
    </lineage>
</organism>
<evidence type="ECO:0000259" key="1">
    <source>
        <dbReference type="PROSITE" id="PS50041"/>
    </source>
</evidence>
<sequence length="302" mass="33520">MLFELSTVNEVNNVEQLFPHRQILCLVFSACFWLIEYDNQLGGCLFPLTLNSFDNAELLCNSYGGHLISVHNAFDNGHIVQLANAWGYPSFYLGTRRGNNGSFFNVDGTPANYFNWAPGHPTTDNCVLELVPDAQSISVSCYDAQTSMCFVKQTTVGPPTVPSIGQCPVGWSYFAETGYCYYAGMGASFYDAQSRCQSMNANLASVHSDLENYFILGLTMQYSRDCLPPYNSVWLGGLNSGGNWYWLDGTIFDFRNFYGSDQSSGSLYMTAQIGCGDFTFWRIGASNLIQTYYVCKKVAGIS</sequence>
<reference evidence="3" key="1">
    <citation type="submission" date="2024-02" db="UniProtKB">
        <authorList>
            <consortium name="WormBaseParasite"/>
        </authorList>
    </citation>
    <scope>IDENTIFICATION</scope>
</reference>
<feature type="domain" description="C-type lectin" evidence="1">
    <location>
        <begin position="176"/>
        <end position="282"/>
    </location>
</feature>
<dbReference type="InterPro" id="IPR016186">
    <property type="entry name" value="C-type_lectin-like/link_sf"/>
</dbReference>
<dbReference type="InterPro" id="IPR001304">
    <property type="entry name" value="C-type_lectin-like"/>
</dbReference>
<evidence type="ECO:0000313" key="3">
    <source>
        <dbReference type="WBParaSite" id="MBELARI_LOCUS2416"/>
    </source>
</evidence>
<accession>A0AAF3F8Z3</accession>
<name>A0AAF3F8Z3_9BILA</name>
<dbReference type="Proteomes" id="UP000887575">
    <property type="component" value="Unassembled WGS sequence"/>
</dbReference>
<dbReference type="PANTHER" id="PTHR22803">
    <property type="entry name" value="MANNOSE, PHOSPHOLIPASE, LECTIN RECEPTOR RELATED"/>
    <property type="match status" value="1"/>
</dbReference>
<protein>
    <recommendedName>
        <fullName evidence="1">C-type lectin domain-containing protein</fullName>
    </recommendedName>
</protein>
<dbReference type="InterPro" id="IPR050111">
    <property type="entry name" value="C-type_lectin/snaclec_domain"/>
</dbReference>
<dbReference type="InterPro" id="IPR016187">
    <property type="entry name" value="CTDL_fold"/>
</dbReference>
<evidence type="ECO:0000313" key="2">
    <source>
        <dbReference type="Proteomes" id="UP000887575"/>
    </source>
</evidence>
<feature type="domain" description="C-type lectin" evidence="1">
    <location>
        <begin position="52"/>
        <end position="150"/>
    </location>
</feature>
<dbReference type="Pfam" id="PF00059">
    <property type="entry name" value="Lectin_C"/>
    <property type="match status" value="2"/>
</dbReference>
<proteinExistence type="predicted"/>
<dbReference type="SMART" id="SM00034">
    <property type="entry name" value="CLECT"/>
    <property type="match status" value="2"/>
</dbReference>
<dbReference type="CDD" id="cd00037">
    <property type="entry name" value="CLECT"/>
    <property type="match status" value="2"/>
</dbReference>
<dbReference type="WBParaSite" id="MBELARI_LOCUS2416">
    <property type="protein sequence ID" value="MBELARI_LOCUS2416"/>
    <property type="gene ID" value="MBELARI_LOCUS2416"/>
</dbReference>
<dbReference type="Gene3D" id="3.10.100.10">
    <property type="entry name" value="Mannose-Binding Protein A, subunit A"/>
    <property type="match status" value="2"/>
</dbReference>
<dbReference type="PROSITE" id="PS50041">
    <property type="entry name" value="C_TYPE_LECTIN_2"/>
    <property type="match status" value="2"/>
</dbReference>
<dbReference type="AlphaFoldDB" id="A0AAF3F8Z3"/>